<keyword evidence="4" id="KW-0820">tRNA-binding</keyword>
<dbReference type="PROSITE" id="PS50994">
    <property type="entry name" value="INTEGRASE"/>
    <property type="match status" value="1"/>
</dbReference>
<evidence type="ECO:0000256" key="4">
    <source>
        <dbReference type="ARBA" id="ARBA00022555"/>
    </source>
</evidence>
<evidence type="ECO:0000256" key="11">
    <source>
        <dbReference type="ARBA" id="ARBA00049564"/>
    </source>
</evidence>
<dbReference type="InterPro" id="IPR046885">
    <property type="entry name" value="MnmA-like_C"/>
</dbReference>
<evidence type="ECO:0000256" key="6">
    <source>
        <dbReference type="ARBA" id="ARBA00022694"/>
    </source>
</evidence>
<dbReference type="GO" id="GO:0005739">
    <property type="term" value="C:mitochondrion"/>
    <property type="evidence" value="ECO:0007669"/>
    <property type="project" value="TreeGrafter"/>
</dbReference>
<dbReference type="InterPro" id="IPR001584">
    <property type="entry name" value="Integrase_cat-core"/>
</dbReference>
<evidence type="ECO:0000259" key="12">
    <source>
        <dbReference type="PROSITE" id="PS50994"/>
    </source>
</evidence>
<dbReference type="GeneID" id="20323029"/>
<reference evidence="13 14" key="1">
    <citation type="submission" date="2013-11" db="EMBL/GenBank/DDBJ databases">
        <title>Opisthorchis viverrini - life in the bile duct.</title>
        <authorList>
            <person name="Young N.D."/>
            <person name="Nagarajan N."/>
            <person name="Lin S.J."/>
            <person name="Korhonen P.K."/>
            <person name="Jex A.R."/>
            <person name="Hall R.S."/>
            <person name="Safavi-Hemami H."/>
            <person name="Kaewkong W."/>
            <person name="Bertrand D."/>
            <person name="Gao S."/>
            <person name="Seet Q."/>
            <person name="Wongkham S."/>
            <person name="Teh B.T."/>
            <person name="Wongkham C."/>
            <person name="Intapan P.M."/>
            <person name="Maleewong W."/>
            <person name="Yang X."/>
            <person name="Hu M."/>
            <person name="Wang Z."/>
            <person name="Hofmann A."/>
            <person name="Sternberg P.W."/>
            <person name="Tan P."/>
            <person name="Wang J."/>
            <person name="Gasser R.B."/>
        </authorList>
    </citation>
    <scope>NUCLEOTIDE SEQUENCE [LARGE SCALE GENOMIC DNA]</scope>
</reference>
<dbReference type="GO" id="GO:0005524">
    <property type="term" value="F:ATP binding"/>
    <property type="evidence" value="ECO:0007669"/>
    <property type="project" value="UniProtKB-KW"/>
</dbReference>
<dbReference type="InterPro" id="IPR046884">
    <property type="entry name" value="MnmA-like_central"/>
</dbReference>
<name>A0A074ZIT1_OPIVI</name>
<keyword evidence="5" id="KW-0808">Transferase</keyword>
<evidence type="ECO:0000256" key="7">
    <source>
        <dbReference type="ARBA" id="ARBA00022741"/>
    </source>
</evidence>
<organism evidence="13 14">
    <name type="scientific">Opisthorchis viverrini</name>
    <name type="common">Southeast Asian liver fluke</name>
    <dbReference type="NCBI Taxonomy" id="6198"/>
    <lineage>
        <taxon>Eukaryota</taxon>
        <taxon>Metazoa</taxon>
        <taxon>Spiralia</taxon>
        <taxon>Lophotrochozoa</taxon>
        <taxon>Platyhelminthes</taxon>
        <taxon>Trematoda</taxon>
        <taxon>Digenea</taxon>
        <taxon>Opisthorchiida</taxon>
        <taxon>Opisthorchiata</taxon>
        <taxon>Opisthorchiidae</taxon>
        <taxon>Opisthorchis</taxon>
    </lineage>
</organism>
<dbReference type="InterPro" id="IPR004506">
    <property type="entry name" value="MnmA-like"/>
</dbReference>
<dbReference type="OrthoDB" id="3685at2759"/>
<proteinExistence type="inferred from homology"/>
<keyword evidence="14" id="KW-1185">Reference proteome</keyword>
<dbReference type="InterPro" id="IPR012337">
    <property type="entry name" value="RNaseH-like_sf"/>
</dbReference>
<dbReference type="GO" id="GO:0000049">
    <property type="term" value="F:tRNA binding"/>
    <property type="evidence" value="ECO:0007669"/>
    <property type="project" value="UniProtKB-KW"/>
</dbReference>
<dbReference type="KEGG" id="ovi:T265_08850"/>
<comment type="similarity">
    <text evidence="2">Belongs to the MnmA/TRMU family.</text>
</comment>
<keyword evidence="9" id="KW-0694">RNA-binding</keyword>
<feature type="domain" description="Integrase catalytic" evidence="12">
    <location>
        <begin position="47"/>
        <end position="154"/>
    </location>
</feature>
<dbReference type="Gene3D" id="2.30.30.280">
    <property type="entry name" value="Adenine nucleotide alpha hydrolases-like domains"/>
    <property type="match status" value="1"/>
</dbReference>
<dbReference type="Gene3D" id="2.40.30.10">
    <property type="entry name" value="Translation factors"/>
    <property type="match status" value="1"/>
</dbReference>
<sequence length="753" mass="85303">MDSQIDRASKSCLRCAEASKSPTYGRGRNRPKPNLVFTTIMRVPSIVLELRRLFVRFGTPQTIISDNGSQFTPSAFANFCWEYGVTHISSRRLIQSNGQAERFVDTVKRVIHKSTGNGPKEEILQRFLLAKPQLTGWSVTSKGTAPKAALNTAEKASFQVTGVFMTNWDPLDEGVQCSVSADRNDAKLVCERLDIPFLELNFVREYWIYVFQPLLRSYERGCTPNPDVLCNRFVKFNFLAKKLLRVEGNSGSASADDQETPPVRVDAIATGHYCQTSFQTRPDGESCLLRSVDSVKDQTFWLSTISHKHLRHFMFPVGGLLKPVVKQIATDIGLSSIAKRRESMGMCFIGKRRFAEFIDSYIAPKAGLFKDFETGIVLDEHQGIHHFTLGQRATITRATGPFYVSRMDFDTQDIYVVRDPYHSSLFMRRCWTGPAVWINSTPPELPSDQLEFQWQNKWRAIRCKIQPHPHLIQAATEVHPLGAKLPAEYVGSHLVDVIDADCEDGRPVGPYLSIELDEPMRCVAAGQWAALYKGHQCLGGALICGSVSLWDEGRRQPYIDWNIADYELDYRGLGLRRKRIPLLATDKLVDPEIKRNHQNQPLEHLPDGTMSDINDHWEHTSIALLKIGNSVCSTTQRTSPKHWISNRTTSLLQTRRQILLARNHIFTRRTIRCQVKLSVRADREAWWARKAEEMENVKKTRIVRKLFHLICSTGPRKSLVRHCPLLGRSQHSAQGCATTALRADVLAGVTYEA</sequence>
<gene>
    <name evidence="13" type="ORF">T265_08850</name>
</gene>
<evidence type="ECO:0000256" key="2">
    <source>
        <dbReference type="ARBA" id="ARBA00006191"/>
    </source>
</evidence>
<keyword evidence="8" id="KW-0067">ATP-binding</keyword>
<dbReference type="InterPro" id="IPR014729">
    <property type="entry name" value="Rossmann-like_a/b/a_fold"/>
</dbReference>
<dbReference type="CTD" id="20323029"/>
<dbReference type="Gene3D" id="3.30.420.10">
    <property type="entry name" value="Ribonuclease H-like superfamily/Ribonuclease H"/>
    <property type="match status" value="1"/>
</dbReference>
<dbReference type="Pfam" id="PF20258">
    <property type="entry name" value="tRNA_Me_trans_C"/>
    <property type="match status" value="1"/>
</dbReference>
<dbReference type="CDD" id="cd01998">
    <property type="entry name" value="MnmA_TRMU-like"/>
    <property type="match status" value="1"/>
</dbReference>
<dbReference type="GO" id="GO:0002143">
    <property type="term" value="P:tRNA wobble position uridine thiolation"/>
    <property type="evidence" value="ECO:0007669"/>
    <property type="project" value="TreeGrafter"/>
</dbReference>
<dbReference type="STRING" id="6198.A0A074ZIT1"/>
<comment type="function">
    <text evidence="1">Catalyzes the 2-thiolation of uridine at the wobble position (U34) of mitochondrial tRNA(Lys), tRNA(Glu) and tRNA(Gln). Required for the formation of 5-taurinomethyl-2-thiouridine (tm5s2U) of mitochondrial tRNA(Lys), tRNA(Glu), and tRNA(Gln) at the wobble position. ATP is required to activate the C2 atom of the wobble base.</text>
</comment>
<evidence type="ECO:0000256" key="10">
    <source>
        <dbReference type="ARBA" id="ARBA00023157"/>
    </source>
</evidence>
<dbReference type="Gene3D" id="3.40.50.620">
    <property type="entry name" value="HUPs"/>
    <property type="match status" value="1"/>
</dbReference>
<evidence type="ECO:0000256" key="1">
    <source>
        <dbReference type="ARBA" id="ARBA00003986"/>
    </source>
</evidence>
<keyword evidence="7" id="KW-0547">Nucleotide-binding</keyword>
<keyword evidence="6" id="KW-0819">tRNA processing</keyword>
<protein>
    <recommendedName>
        <fullName evidence="3">tRNA-5-taurinomethyluridine 2-sulfurtransferase</fullName>
        <ecNumber evidence="3">2.8.1.14</ecNumber>
    </recommendedName>
</protein>
<dbReference type="PANTHER" id="PTHR11933">
    <property type="entry name" value="TRNA 5-METHYLAMINOMETHYL-2-THIOURIDYLATE -METHYLTRANSFERASE"/>
    <property type="match status" value="1"/>
</dbReference>
<comment type="catalytic activity">
    <reaction evidence="11">
        <text>5-taurinomethyluridine(34) in tRNA + S-sulfanyl-L-cysteinyl-[protein] + AH2 + ATP = 5-taurinomethyl-2-thiouridine(34) in tRNA + L-cysteinyl-[protein] + A + AMP + diphosphate + H(+)</text>
        <dbReference type="Rhea" id="RHEA:47040"/>
        <dbReference type="Rhea" id="RHEA-COMP:10131"/>
        <dbReference type="Rhea" id="RHEA-COMP:11726"/>
        <dbReference type="Rhea" id="RHEA-COMP:11732"/>
        <dbReference type="Rhea" id="RHEA-COMP:11733"/>
        <dbReference type="ChEBI" id="CHEBI:13193"/>
        <dbReference type="ChEBI" id="CHEBI:15378"/>
        <dbReference type="ChEBI" id="CHEBI:17499"/>
        <dbReference type="ChEBI" id="CHEBI:29950"/>
        <dbReference type="ChEBI" id="CHEBI:30616"/>
        <dbReference type="ChEBI" id="CHEBI:33019"/>
        <dbReference type="ChEBI" id="CHEBI:61963"/>
        <dbReference type="ChEBI" id="CHEBI:87171"/>
        <dbReference type="ChEBI" id="CHEBI:87172"/>
        <dbReference type="ChEBI" id="CHEBI:456215"/>
        <dbReference type="EC" id="2.8.1.14"/>
    </reaction>
</comment>
<evidence type="ECO:0000256" key="9">
    <source>
        <dbReference type="ARBA" id="ARBA00022884"/>
    </source>
</evidence>
<dbReference type="InterPro" id="IPR036397">
    <property type="entry name" value="RNaseH_sf"/>
</dbReference>
<dbReference type="GO" id="GO:0015074">
    <property type="term" value="P:DNA integration"/>
    <property type="evidence" value="ECO:0007669"/>
    <property type="project" value="InterPro"/>
</dbReference>
<dbReference type="RefSeq" id="XP_009173026.1">
    <property type="nucleotide sequence ID" value="XM_009174762.1"/>
</dbReference>
<dbReference type="EMBL" id="KL596859">
    <property type="protein sequence ID" value="KER23240.1"/>
    <property type="molecule type" value="Genomic_DNA"/>
</dbReference>
<evidence type="ECO:0000256" key="5">
    <source>
        <dbReference type="ARBA" id="ARBA00022679"/>
    </source>
</evidence>
<evidence type="ECO:0000256" key="8">
    <source>
        <dbReference type="ARBA" id="ARBA00022840"/>
    </source>
</evidence>
<dbReference type="Proteomes" id="UP000054324">
    <property type="component" value="Unassembled WGS sequence"/>
</dbReference>
<dbReference type="SUPFAM" id="SSF53098">
    <property type="entry name" value="Ribonuclease H-like"/>
    <property type="match status" value="1"/>
</dbReference>
<dbReference type="PANTHER" id="PTHR11933:SF5">
    <property type="entry name" value="MITOCHONDRIAL TRNA-SPECIFIC 2-THIOURIDYLASE 1"/>
    <property type="match status" value="1"/>
</dbReference>
<dbReference type="Pfam" id="PF03054">
    <property type="entry name" value="tRNA_Me_trans"/>
    <property type="match status" value="1"/>
</dbReference>
<evidence type="ECO:0000313" key="13">
    <source>
        <dbReference type="EMBL" id="KER23240.1"/>
    </source>
</evidence>
<keyword evidence="10" id="KW-1015">Disulfide bond</keyword>
<evidence type="ECO:0000313" key="14">
    <source>
        <dbReference type="Proteomes" id="UP000054324"/>
    </source>
</evidence>
<dbReference type="AlphaFoldDB" id="A0A074ZIT1"/>
<dbReference type="EC" id="2.8.1.14" evidence="3"/>
<dbReference type="Pfam" id="PF20259">
    <property type="entry name" value="tRNA_Me_trans_M"/>
    <property type="match status" value="1"/>
</dbReference>
<dbReference type="InterPro" id="IPR023382">
    <property type="entry name" value="MnmA-like_central_sf"/>
</dbReference>
<dbReference type="GO" id="GO:0061708">
    <property type="term" value="F:tRNA-5-taurinomethyluridine 2-sulfurtransferase"/>
    <property type="evidence" value="ECO:0007669"/>
    <property type="project" value="UniProtKB-EC"/>
</dbReference>
<dbReference type="SUPFAM" id="SSF52402">
    <property type="entry name" value="Adenine nucleotide alpha hydrolases-like"/>
    <property type="match status" value="1"/>
</dbReference>
<accession>A0A074ZIT1</accession>
<evidence type="ECO:0000256" key="3">
    <source>
        <dbReference type="ARBA" id="ARBA00011953"/>
    </source>
</evidence>